<gene>
    <name evidence="1" type="ORF">FRUB_06279</name>
</gene>
<evidence type="ECO:0000313" key="1">
    <source>
        <dbReference type="EMBL" id="OWK39197.1"/>
    </source>
</evidence>
<dbReference type="EMBL" id="NIDE01000011">
    <property type="protein sequence ID" value="OWK39197.1"/>
    <property type="molecule type" value="Genomic_DNA"/>
</dbReference>
<proteinExistence type="predicted"/>
<name>A0A225DSW5_9BACT</name>
<dbReference type="AlphaFoldDB" id="A0A225DSW5"/>
<sequence length="74" mass="8517">MQYRCWQGKEQIEPVIMLEANNGESFTTGELLFKLHNALVEQLRKIDHHFFEGLSLAGWQPGGLMPLYQLRLGS</sequence>
<evidence type="ECO:0000313" key="2">
    <source>
        <dbReference type="Proteomes" id="UP000214646"/>
    </source>
</evidence>
<comment type="caution">
    <text evidence="1">The sequence shown here is derived from an EMBL/GenBank/DDBJ whole genome shotgun (WGS) entry which is preliminary data.</text>
</comment>
<keyword evidence="2" id="KW-1185">Reference proteome</keyword>
<reference evidence="2" key="1">
    <citation type="submission" date="2017-06" db="EMBL/GenBank/DDBJ databases">
        <title>Genome analysis of Fimbriiglobus ruber SP5, the first member of the order Planctomycetales with confirmed chitinolytic capability.</title>
        <authorList>
            <person name="Ravin N.V."/>
            <person name="Rakitin A.L."/>
            <person name="Ivanova A.A."/>
            <person name="Beletsky A.V."/>
            <person name="Kulichevskaya I.S."/>
            <person name="Mardanov A.V."/>
            <person name="Dedysh S.N."/>
        </authorList>
    </citation>
    <scope>NUCLEOTIDE SEQUENCE [LARGE SCALE GENOMIC DNA]</scope>
    <source>
        <strain evidence="2">SP5</strain>
    </source>
</reference>
<organism evidence="1 2">
    <name type="scientific">Fimbriiglobus ruber</name>
    <dbReference type="NCBI Taxonomy" id="1908690"/>
    <lineage>
        <taxon>Bacteria</taxon>
        <taxon>Pseudomonadati</taxon>
        <taxon>Planctomycetota</taxon>
        <taxon>Planctomycetia</taxon>
        <taxon>Gemmatales</taxon>
        <taxon>Gemmataceae</taxon>
        <taxon>Fimbriiglobus</taxon>
    </lineage>
</organism>
<protein>
    <submittedName>
        <fullName evidence="1">Uncharacterized protein</fullName>
    </submittedName>
</protein>
<accession>A0A225DSW5</accession>
<dbReference type="Proteomes" id="UP000214646">
    <property type="component" value="Unassembled WGS sequence"/>
</dbReference>